<comment type="caution">
    <text evidence="1">The sequence shown here is derived from an EMBL/GenBank/DDBJ whole genome shotgun (WGS) entry which is preliminary data.</text>
</comment>
<proteinExistence type="predicted"/>
<organism evidence="1 2">
    <name type="scientific">Ichthyenterobacterium magnum</name>
    <dbReference type="NCBI Taxonomy" id="1230530"/>
    <lineage>
        <taxon>Bacteria</taxon>
        <taxon>Pseudomonadati</taxon>
        <taxon>Bacteroidota</taxon>
        <taxon>Flavobacteriia</taxon>
        <taxon>Flavobacteriales</taxon>
        <taxon>Flavobacteriaceae</taxon>
        <taxon>Ichthyenterobacterium</taxon>
    </lineage>
</organism>
<reference evidence="1 2" key="1">
    <citation type="submission" date="2018-09" db="EMBL/GenBank/DDBJ databases">
        <title>Genomic Encyclopedia of Archaeal and Bacterial Type Strains, Phase II (KMG-II): from individual species to whole genera.</title>
        <authorList>
            <person name="Goeker M."/>
        </authorList>
    </citation>
    <scope>NUCLEOTIDE SEQUENCE [LARGE SCALE GENOMIC DNA]</scope>
    <source>
        <strain evidence="1 2">DSM 26283</strain>
    </source>
</reference>
<keyword evidence="2" id="KW-1185">Reference proteome</keyword>
<accession>A0A420DWS6</accession>
<dbReference type="OrthoDB" id="1450221at2"/>
<protein>
    <recommendedName>
        <fullName evidence="3">Prophage protein DUF1660</fullName>
    </recommendedName>
</protein>
<evidence type="ECO:0000313" key="1">
    <source>
        <dbReference type="EMBL" id="RKE98692.1"/>
    </source>
</evidence>
<sequence>MKSVFCSLFGHQYQVSKKVTLHVKEYSCKNCSSQLTTDGRGRLTQLTPKYKEINSVLEHIHYKRTIKKQRNLILDR</sequence>
<dbReference type="EMBL" id="RAQJ01000001">
    <property type="protein sequence ID" value="RKE98692.1"/>
    <property type="molecule type" value="Genomic_DNA"/>
</dbReference>
<dbReference type="AlphaFoldDB" id="A0A420DWS6"/>
<name>A0A420DWS6_9FLAO</name>
<gene>
    <name evidence="1" type="ORF">BXY80_0785</name>
</gene>
<dbReference type="Proteomes" id="UP000284892">
    <property type="component" value="Unassembled WGS sequence"/>
</dbReference>
<evidence type="ECO:0008006" key="3">
    <source>
        <dbReference type="Google" id="ProtNLM"/>
    </source>
</evidence>
<evidence type="ECO:0000313" key="2">
    <source>
        <dbReference type="Proteomes" id="UP000284892"/>
    </source>
</evidence>